<dbReference type="InterPro" id="IPR045669">
    <property type="entry name" value="FHIP_C"/>
</dbReference>
<dbReference type="AlphaFoldDB" id="F0WVH5"/>
<dbReference type="InterPro" id="IPR019384">
    <property type="entry name" value="FHIP"/>
</dbReference>
<protein>
    <submittedName>
        <fullName evidence="4">Uncharacterized protein AlNc14C296G10310</fullName>
    </submittedName>
</protein>
<dbReference type="PANTHER" id="PTHR21705:SF11">
    <property type="entry name" value="FHIP FAMILY PROTEIN CG3558"/>
    <property type="match status" value="1"/>
</dbReference>
<evidence type="ECO:0000259" key="3">
    <source>
        <dbReference type="Pfam" id="PF19314"/>
    </source>
</evidence>
<feature type="region of interest" description="Disordered" evidence="2">
    <location>
        <begin position="782"/>
        <end position="801"/>
    </location>
</feature>
<comment type="similarity">
    <text evidence="1">Belongs to the FHIP family.</text>
</comment>
<evidence type="ECO:0000256" key="1">
    <source>
        <dbReference type="ARBA" id="ARBA00024336"/>
    </source>
</evidence>
<evidence type="ECO:0000256" key="2">
    <source>
        <dbReference type="SAM" id="MobiDB-lite"/>
    </source>
</evidence>
<reference evidence="4" key="1">
    <citation type="journal article" date="2011" name="PLoS Biol.">
        <title>Gene gain and loss during evolution of obligate parasitism in the white rust pathogen of Arabidopsis thaliana.</title>
        <authorList>
            <person name="Kemen E."/>
            <person name="Gardiner A."/>
            <person name="Schultz-Larsen T."/>
            <person name="Kemen A.C."/>
            <person name="Balmuth A.L."/>
            <person name="Robert-Seilaniantz A."/>
            <person name="Bailey K."/>
            <person name="Holub E."/>
            <person name="Studholme D.J."/>
            <person name="Maclean D."/>
            <person name="Jones J.D."/>
        </authorList>
    </citation>
    <scope>NUCLEOTIDE SEQUENCE</scope>
</reference>
<gene>
    <name evidence="4" type="primary">AlNc14C296G10310</name>
    <name evidence="4" type="ORF">ALNC14_115600</name>
</gene>
<sequence length="824" mass="93210">MSWLKNKIKFVATKAQDAIIQGIDAMAPTLYESDVKEFHQRWLTVRHFMDAVLERNVADLIEQKRILRDSNTPESLQKMVMLLCTEEMSMEHQEAGLDASTQTNAEDSMQSYRPCLEYLLENQIVPYLCDIGKRDQPRGFMSLSLQFISAILEKLEYPILPTREIHVAIIALVESAILSEVGDILIQKCLVRLLYSIWKKLRINPVQIEFFFVYPEANEYEEDFKSKSEAFTNEEERKRVFEFNIFSGLLRHMYADGVIGDRCRETIVIAAGIPEASLAQFIIHLTPFCHDAISGLVVAYDALPRNFVSNNNNNRAEAKGLQHSKSKYLDIFLVRLRFCCSLSLIGNTETFGTEPTSISTIITQLFSDLFLKSTYLPAMLSTSEPTILATTLYARIIMEELGTFGRDLECNPFLLLTCRVLLDQSSDIPSVVKESSRPVFLELIGRIDSLSSSLSIATMDLISFMLEIDDPLVDSWLLNRPAGDTRMVEEESSQTTSIKQARQHEAVWFASHFPNASIASHVHLWKTQGFSKHMEIGEVPEIVSSGESENSKNQVVSILTYIVDAEYMATRRIPSILGASAMSDEEGRTECEQIKSKALLSWRNVQQTENHSIPSNALESAEHIPPLLQSVFSKLERLLEHSFLENLSLSGLVSILSQKSNLVDVVFDFEDTKDGQSIRGILEKVHRDAMTRLTRIPDGSTRLEEVRQSLKKNESTELVNQEPEIMFLCGFVILDEILKEMCSFLFAMERAQSLPLKPEGFYMEPNTRMTFIQTQENSVLESENRLGRVTSSSEPTADKGTEVDLEAMIIEAEATITAMLNRVS</sequence>
<evidence type="ECO:0000313" key="4">
    <source>
        <dbReference type="EMBL" id="CCA25416.1"/>
    </source>
</evidence>
<dbReference type="EMBL" id="FR824341">
    <property type="protein sequence ID" value="CCA25416.1"/>
    <property type="molecule type" value="Genomic_DNA"/>
</dbReference>
<dbReference type="PANTHER" id="PTHR21705">
    <property type="entry name" value="RAI16 PROTEIN-RELATED"/>
    <property type="match status" value="1"/>
</dbReference>
<organism evidence="4">
    <name type="scientific">Albugo laibachii Nc14</name>
    <dbReference type="NCBI Taxonomy" id="890382"/>
    <lineage>
        <taxon>Eukaryota</taxon>
        <taxon>Sar</taxon>
        <taxon>Stramenopiles</taxon>
        <taxon>Oomycota</taxon>
        <taxon>Peronosporomycetes</taxon>
        <taxon>Albuginales</taxon>
        <taxon>Albuginaceae</taxon>
        <taxon>Albugo</taxon>
    </lineage>
</organism>
<dbReference type="Pfam" id="PF10257">
    <property type="entry name" value="RAI16-like"/>
    <property type="match status" value="1"/>
</dbReference>
<dbReference type="HOGENOM" id="CLU_013679_0_0_1"/>
<feature type="domain" description="FHF complex subunit HOOK-interacting protein C-terminal" evidence="3">
    <location>
        <begin position="626"/>
        <end position="712"/>
    </location>
</feature>
<dbReference type="Pfam" id="PF19314">
    <property type="entry name" value="DUF5917"/>
    <property type="match status" value="1"/>
</dbReference>
<accession>F0WVH5</accession>
<proteinExistence type="inferred from homology"/>
<name>F0WVH5_9STRA</name>
<reference evidence="4" key="2">
    <citation type="submission" date="2011-02" db="EMBL/GenBank/DDBJ databases">
        <authorList>
            <person name="MacLean D."/>
        </authorList>
    </citation>
    <scope>NUCLEOTIDE SEQUENCE</scope>
</reference>